<dbReference type="EMBL" id="KV425652">
    <property type="protein sequence ID" value="KZT19024.1"/>
    <property type="molecule type" value="Genomic_DNA"/>
</dbReference>
<name>A0A165N0L5_9AGAM</name>
<accession>A0A165N0L5</accession>
<proteinExistence type="predicted"/>
<organism evidence="2 3">
    <name type="scientific">Neolentinus lepideus HHB14362 ss-1</name>
    <dbReference type="NCBI Taxonomy" id="1314782"/>
    <lineage>
        <taxon>Eukaryota</taxon>
        <taxon>Fungi</taxon>
        <taxon>Dikarya</taxon>
        <taxon>Basidiomycota</taxon>
        <taxon>Agaricomycotina</taxon>
        <taxon>Agaricomycetes</taxon>
        <taxon>Gloeophyllales</taxon>
        <taxon>Gloeophyllaceae</taxon>
        <taxon>Neolentinus</taxon>
    </lineage>
</organism>
<protein>
    <submittedName>
        <fullName evidence="2">Uncharacterized protein</fullName>
    </submittedName>
</protein>
<dbReference type="AlphaFoldDB" id="A0A165N0L5"/>
<feature type="transmembrane region" description="Helical" evidence="1">
    <location>
        <begin position="72"/>
        <end position="93"/>
    </location>
</feature>
<evidence type="ECO:0000256" key="1">
    <source>
        <dbReference type="SAM" id="Phobius"/>
    </source>
</evidence>
<reference evidence="2 3" key="1">
    <citation type="journal article" date="2016" name="Mol. Biol. Evol.">
        <title>Comparative Genomics of Early-Diverging Mushroom-Forming Fungi Provides Insights into the Origins of Lignocellulose Decay Capabilities.</title>
        <authorList>
            <person name="Nagy L.G."/>
            <person name="Riley R."/>
            <person name="Tritt A."/>
            <person name="Adam C."/>
            <person name="Daum C."/>
            <person name="Floudas D."/>
            <person name="Sun H."/>
            <person name="Yadav J.S."/>
            <person name="Pangilinan J."/>
            <person name="Larsson K.H."/>
            <person name="Matsuura K."/>
            <person name="Barry K."/>
            <person name="Labutti K."/>
            <person name="Kuo R."/>
            <person name="Ohm R.A."/>
            <person name="Bhattacharya S.S."/>
            <person name="Shirouzu T."/>
            <person name="Yoshinaga Y."/>
            <person name="Martin F.M."/>
            <person name="Grigoriev I.V."/>
            <person name="Hibbett D.S."/>
        </authorList>
    </citation>
    <scope>NUCLEOTIDE SEQUENCE [LARGE SCALE GENOMIC DNA]</scope>
    <source>
        <strain evidence="2 3">HHB14362 ss-1</strain>
    </source>
</reference>
<keyword evidence="1" id="KW-0812">Transmembrane</keyword>
<keyword evidence="1" id="KW-0472">Membrane</keyword>
<dbReference type="Proteomes" id="UP000076761">
    <property type="component" value="Unassembled WGS sequence"/>
</dbReference>
<evidence type="ECO:0000313" key="2">
    <source>
        <dbReference type="EMBL" id="KZT19024.1"/>
    </source>
</evidence>
<gene>
    <name evidence="2" type="ORF">NEOLEDRAFT_78342</name>
</gene>
<sequence>MKLHGAATADTRISRWTAIPFYFIKSTSLSRHIESYCITYTGYFFIAGFITFCASVDFGRLGGSRPCPTRPFALVSAVPVALAWTHYALRGLYLSQKHRSFRQAHAADADRAHCVQSDVENTSYPSLPCSPNGTLVNHTP</sequence>
<feature type="transmembrane region" description="Helical" evidence="1">
    <location>
        <begin position="33"/>
        <end position="52"/>
    </location>
</feature>
<keyword evidence="1" id="KW-1133">Transmembrane helix</keyword>
<keyword evidence="3" id="KW-1185">Reference proteome</keyword>
<dbReference type="InParanoid" id="A0A165N0L5"/>
<evidence type="ECO:0000313" key="3">
    <source>
        <dbReference type="Proteomes" id="UP000076761"/>
    </source>
</evidence>